<sequence length="61" mass="6466">MMSPMDGPCLFALSTCCLTLSIPGSAGRAVVDEPASKQISRTSGRLESSMVDVGMVQRQFN</sequence>
<organism evidence="2 3">
    <name type="scientific">Triticum urartu</name>
    <name type="common">Red wild einkorn</name>
    <name type="synonym">Crithodium urartu</name>
    <dbReference type="NCBI Taxonomy" id="4572"/>
    <lineage>
        <taxon>Eukaryota</taxon>
        <taxon>Viridiplantae</taxon>
        <taxon>Streptophyta</taxon>
        <taxon>Embryophyta</taxon>
        <taxon>Tracheophyta</taxon>
        <taxon>Spermatophyta</taxon>
        <taxon>Magnoliopsida</taxon>
        <taxon>Liliopsida</taxon>
        <taxon>Poales</taxon>
        <taxon>Poaceae</taxon>
        <taxon>BOP clade</taxon>
        <taxon>Pooideae</taxon>
        <taxon>Triticodae</taxon>
        <taxon>Triticeae</taxon>
        <taxon>Triticinae</taxon>
        <taxon>Triticum</taxon>
    </lineage>
</organism>
<protein>
    <recommendedName>
        <fullName evidence="4">Secreted protein</fullName>
    </recommendedName>
</protein>
<feature type="chain" id="PRO_5035885963" description="Secreted protein" evidence="1">
    <location>
        <begin position="20"/>
        <end position="61"/>
    </location>
</feature>
<evidence type="ECO:0000313" key="3">
    <source>
        <dbReference type="Proteomes" id="UP000015106"/>
    </source>
</evidence>
<evidence type="ECO:0000256" key="1">
    <source>
        <dbReference type="SAM" id="SignalP"/>
    </source>
</evidence>
<accession>A0A8R7V0U9</accession>
<proteinExistence type="predicted"/>
<dbReference type="Proteomes" id="UP000015106">
    <property type="component" value="Chromosome 7"/>
</dbReference>
<feature type="signal peptide" evidence="1">
    <location>
        <begin position="1"/>
        <end position="19"/>
    </location>
</feature>
<evidence type="ECO:0008006" key="4">
    <source>
        <dbReference type="Google" id="ProtNLM"/>
    </source>
</evidence>
<name>A0A8R7V0U9_TRIUA</name>
<reference evidence="2" key="2">
    <citation type="submission" date="2018-03" db="EMBL/GenBank/DDBJ databases">
        <title>The Triticum urartu genome reveals the dynamic nature of wheat genome evolution.</title>
        <authorList>
            <person name="Ling H."/>
            <person name="Ma B."/>
            <person name="Shi X."/>
            <person name="Liu H."/>
            <person name="Dong L."/>
            <person name="Sun H."/>
            <person name="Cao Y."/>
            <person name="Gao Q."/>
            <person name="Zheng S."/>
            <person name="Li Y."/>
            <person name="Yu Y."/>
            <person name="Du H."/>
            <person name="Qi M."/>
            <person name="Li Y."/>
            <person name="Yu H."/>
            <person name="Cui Y."/>
            <person name="Wang N."/>
            <person name="Chen C."/>
            <person name="Wu H."/>
            <person name="Zhao Y."/>
            <person name="Zhang J."/>
            <person name="Li Y."/>
            <person name="Zhou W."/>
            <person name="Zhang B."/>
            <person name="Hu W."/>
            <person name="Eijk M."/>
            <person name="Tang J."/>
            <person name="Witsenboer H."/>
            <person name="Zhao S."/>
            <person name="Li Z."/>
            <person name="Zhang A."/>
            <person name="Wang D."/>
            <person name="Liang C."/>
        </authorList>
    </citation>
    <scope>NUCLEOTIDE SEQUENCE [LARGE SCALE GENOMIC DNA]</scope>
    <source>
        <strain evidence="2">cv. G1812</strain>
    </source>
</reference>
<keyword evidence="3" id="KW-1185">Reference proteome</keyword>
<dbReference type="EnsemblPlants" id="TuG1812G0700000676.01.T01">
    <property type="protein sequence ID" value="TuG1812G0700000676.01.T01.cds266866"/>
    <property type="gene ID" value="TuG1812G0700000676.01"/>
</dbReference>
<dbReference type="Gramene" id="TuG1812G0700000676.01.T01">
    <property type="protein sequence ID" value="TuG1812G0700000676.01.T01.cds266866"/>
    <property type="gene ID" value="TuG1812G0700000676.01"/>
</dbReference>
<evidence type="ECO:0000313" key="2">
    <source>
        <dbReference type="EnsemblPlants" id="TuG1812G0700000676.01.T01.cds266866"/>
    </source>
</evidence>
<dbReference type="AlphaFoldDB" id="A0A8R7V0U9"/>
<reference evidence="3" key="1">
    <citation type="journal article" date="2013" name="Nature">
        <title>Draft genome of the wheat A-genome progenitor Triticum urartu.</title>
        <authorList>
            <person name="Ling H.Q."/>
            <person name="Zhao S."/>
            <person name="Liu D."/>
            <person name="Wang J."/>
            <person name="Sun H."/>
            <person name="Zhang C."/>
            <person name="Fan H."/>
            <person name="Li D."/>
            <person name="Dong L."/>
            <person name="Tao Y."/>
            <person name="Gao C."/>
            <person name="Wu H."/>
            <person name="Li Y."/>
            <person name="Cui Y."/>
            <person name="Guo X."/>
            <person name="Zheng S."/>
            <person name="Wang B."/>
            <person name="Yu K."/>
            <person name="Liang Q."/>
            <person name="Yang W."/>
            <person name="Lou X."/>
            <person name="Chen J."/>
            <person name="Feng M."/>
            <person name="Jian J."/>
            <person name="Zhang X."/>
            <person name="Luo G."/>
            <person name="Jiang Y."/>
            <person name="Liu J."/>
            <person name="Wang Z."/>
            <person name="Sha Y."/>
            <person name="Zhang B."/>
            <person name="Wu H."/>
            <person name="Tang D."/>
            <person name="Shen Q."/>
            <person name="Xue P."/>
            <person name="Zou S."/>
            <person name="Wang X."/>
            <person name="Liu X."/>
            <person name="Wang F."/>
            <person name="Yang Y."/>
            <person name="An X."/>
            <person name="Dong Z."/>
            <person name="Zhang K."/>
            <person name="Zhang X."/>
            <person name="Luo M.C."/>
            <person name="Dvorak J."/>
            <person name="Tong Y."/>
            <person name="Wang J."/>
            <person name="Yang H."/>
            <person name="Li Z."/>
            <person name="Wang D."/>
            <person name="Zhang A."/>
            <person name="Wang J."/>
        </authorList>
    </citation>
    <scope>NUCLEOTIDE SEQUENCE</scope>
    <source>
        <strain evidence="3">cv. G1812</strain>
    </source>
</reference>
<keyword evidence="1" id="KW-0732">Signal</keyword>
<reference evidence="2" key="3">
    <citation type="submission" date="2022-06" db="UniProtKB">
        <authorList>
            <consortium name="EnsemblPlants"/>
        </authorList>
    </citation>
    <scope>IDENTIFICATION</scope>
</reference>